<proteinExistence type="predicted"/>
<name>A0A7C0U2M5_DESA2</name>
<evidence type="ECO:0000313" key="1">
    <source>
        <dbReference type="EMBL" id="HDD44062.1"/>
    </source>
</evidence>
<protein>
    <submittedName>
        <fullName evidence="1">Uncharacterized protein</fullName>
    </submittedName>
</protein>
<organism evidence="1">
    <name type="scientific">Desulfofervidus auxilii</name>
    <dbReference type="NCBI Taxonomy" id="1621989"/>
    <lineage>
        <taxon>Bacteria</taxon>
        <taxon>Pseudomonadati</taxon>
        <taxon>Thermodesulfobacteriota</taxon>
        <taxon>Candidatus Desulfofervidia</taxon>
        <taxon>Candidatus Desulfofervidales</taxon>
        <taxon>Candidatus Desulfofervidaceae</taxon>
        <taxon>Candidatus Desulfofervidus</taxon>
    </lineage>
</organism>
<reference evidence="1" key="1">
    <citation type="journal article" date="2020" name="mSystems">
        <title>Genome- and Community-Level Interaction Insights into Carbon Utilization and Element Cycling Functions of Hydrothermarchaeota in Hydrothermal Sediment.</title>
        <authorList>
            <person name="Zhou Z."/>
            <person name="Liu Y."/>
            <person name="Xu W."/>
            <person name="Pan J."/>
            <person name="Luo Z.H."/>
            <person name="Li M."/>
        </authorList>
    </citation>
    <scope>NUCLEOTIDE SEQUENCE [LARGE SCALE GENOMIC DNA]</scope>
    <source>
        <strain evidence="1">HyVt-233</strain>
    </source>
</reference>
<dbReference type="EMBL" id="DRBS01000165">
    <property type="protein sequence ID" value="HDD44062.1"/>
    <property type="molecule type" value="Genomic_DNA"/>
</dbReference>
<dbReference type="Proteomes" id="UP000886289">
    <property type="component" value="Unassembled WGS sequence"/>
</dbReference>
<comment type="caution">
    <text evidence="1">The sequence shown here is derived from an EMBL/GenBank/DDBJ whole genome shotgun (WGS) entry which is preliminary data.</text>
</comment>
<sequence length="535" mass="64028">MKIKIICQQYKKENEYIIPFTKFYLFYLNLKAKRVDIECPDKNSQQKAPDYFLIQPKIAVEVKEVWERKELEKLKSREYSSKRLQKALDKLIKEETLKGVYLLEYPWQLKIKRGEEEKIAKKIIETIKQNRKDFEIEGVGKFKVIGISEEKKNRIVLAFSGSLIQSINPAGTIYQNIAPNIETANKQLEEIEANKKILLLINKYPFGDTNDFIEALTYSYKDLLNYQNIDEIWLQRKTKTREFYHEILYDRNFLLSFDKKKIDSSNEQYKKLFEKWFYPLQKLGDEQKEKLFEALKQFLENKKPHQLFKDNFVRKEMVELGNWLAEKRRYEDVIWLIDKFIDDPDPAPPEKYKGDPEINYHQRIVNGEDPYIITTVLGRLAWVVQKLALQKDYIEKALNYTKKLLSHKNLYVKLQAIIPLIEISARRQWLEGWGERPRRGKYKKFHKSVFDLVDLVERNPNYKAIAKWLCHVFYYYKDLNTKEAEKVLDALKIIDESASLFIYFGIFRQRHYKNQNIKFNAKSKKAGKKTKRNNN</sequence>
<gene>
    <name evidence="1" type="ORF">ENG63_04275</name>
</gene>
<accession>A0A7C0U2M5</accession>
<dbReference type="AlphaFoldDB" id="A0A7C0U2M5"/>